<evidence type="ECO:0008006" key="3">
    <source>
        <dbReference type="Google" id="ProtNLM"/>
    </source>
</evidence>
<gene>
    <name evidence="1" type="ORF">ASNO1_27680</name>
</gene>
<name>A0ABQ6QR85_9BACT</name>
<dbReference type="Proteomes" id="UP001342631">
    <property type="component" value="Unassembled WGS sequence"/>
</dbReference>
<evidence type="ECO:0000313" key="2">
    <source>
        <dbReference type="Proteomes" id="UP001342631"/>
    </source>
</evidence>
<comment type="caution">
    <text evidence="1">The sequence shown here is derived from an EMBL/GenBank/DDBJ whole genome shotgun (WGS) entry which is preliminary data.</text>
</comment>
<dbReference type="EMBL" id="BTTX01000003">
    <property type="protein sequence ID" value="GMU06515.1"/>
    <property type="molecule type" value="Genomic_DNA"/>
</dbReference>
<evidence type="ECO:0000313" key="1">
    <source>
        <dbReference type="EMBL" id="GMU06515.1"/>
    </source>
</evidence>
<reference evidence="1 2" key="1">
    <citation type="journal article" date="2024" name="Arch. Microbiol.">
        <title>Corallococcus caeni sp. nov., a novel myxobacterium isolated from activated sludge.</title>
        <authorList>
            <person name="Tomita S."/>
            <person name="Nakai R."/>
            <person name="Kuroda K."/>
            <person name="Kurashita H."/>
            <person name="Hatamoto M."/>
            <person name="Yamaguchi T."/>
            <person name="Narihiro T."/>
        </authorList>
    </citation>
    <scope>NUCLEOTIDE SEQUENCE [LARGE SCALE GENOMIC DNA]</scope>
    <source>
        <strain evidence="1 2">NO1</strain>
    </source>
</reference>
<protein>
    <recommendedName>
        <fullName evidence="3">Carboxypeptidase regulatory-like domain-containing protein</fullName>
    </recommendedName>
</protein>
<organism evidence="1 2">
    <name type="scientific">Corallococcus caeni</name>
    <dbReference type="NCBI Taxonomy" id="3082388"/>
    <lineage>
        <taxon>Bacteria</taxon>
        <taxon>Pseudomonadati</taxon>
        <taxon>Myxococcota</taxon>
        <taxon>Myxococcia</taxon>
        <taxon>Myxococcales</taxon>
        <taxon>Cystobacterineae</taxon>
        <taxon>Myxococcaceae</taxon>
        <taxon>Corallococcus</taxon>
    </lineage>
</organism>
<dbReference type="RefSeq" id="WP_338277352.1">
    <property type="nucleotide sequence ID" value="NZ_BTTX01000003.1"/>
</dbReference>
<sequence length="431" mass="45385">MNRLFVLAVLLCVACRDENDLTPVGPDRGGPAALVVHSDWWNFVNASDDVKDITVLLGDGSRFRQPLGRDGIARFDDPAITGPQDITVVIAGKNQVVASTTLAVEGTEVWVPSSIGLVGAIPSSRQATLTGRVTNLRGSPVRLRVVGPGFHGTALTLVDGTFSIDVNGNAPGKVALVVNGRADGVETFGLLSDIAVGAGRTVRNLVIPMDHPLDQRLPVEVTHLQPYDAVTEVHVNHLLGSELFFSSVGAGTLPMDVKTVARTPPFDTVDVRLSVAAGTRERIASGRVTASTRMLKEGLTTLALPTPMALTSPTPGTETAPGAGPRAGLTLRWSTDPAAHAVTVRLMSQQGEPGLSWYVTAPASVSGFTPFTLPAEVSAVRELGAGRYSVQWSSRFLGAGHGYQELFTQVPEPDAPDAWNTDTSGNVILQD</sequence>
<keyword evidence="2" id="KW-1185">Reference proteome</keyword>
<accession>A0ABQ6QR85</accession>
<proteinExistence type="predicted"/>